<dbReference type="GO" id="GO:0003690">
    <property type="term" value="F:double-stranded DNA binding"/>
    <property type="evidence" value="ECO:0007669"/>
    <property type="project" value="EnsemblFungi"/>
</dbReference>
<comment type="similarity">
    <text evidence="2 5">Belongs to the MND1 family.</text>
</comment>
<evidence type="ECO:0000313" key="7">
    <source>
        <dbReference type="EMBL" id="KTB13822.1"/>
    </source>
</evidence>
<evidence type="ECO:0000256" key="1">
    <source>
        <dbReference type="ARBA" id="ARBA00004123"/>
    </source>
</evidence>
<organism evidence="7 8">
    <name type="scientific">Candida glabrata</name>
    <name type="common">Yeast</name>
    <name type="synonym">Torulopsis glabrata</name>
    <dbReference type="NCBI Taxonomy" id="5478"/>
    <lineage>
        <taxon>Eukaryota</taxon>
        <taxon>Fungi</taxon>
        <taxon>Dikarya</taxon>
        <taxon>Ascomycota</taxon>
        <taxon>Saccharomycotina</taxon>
        <taxon>Saccharomycetes</taxon>
        <taxon>Saccharomycetales</taxon>
        <taxon>Saccharomycetaceae</taxon>
        <taxon>Nakaseomyces</taxon>
    </lineage>
</organism>
<sequence>MVCAPKRQVITIEQKKASILKFFQDDFAFYSMKDLEKLIPKKCAGVSPVIVKELVTAMIEEDGVISCEKCGQINVYWCFKNQVVNKIYNAAEHLKADKLKIQGEIYSTNDILNITIATTRQEEFEVDGENFNRNRLLESKRLLEKAIIQKQRKLEDLEDIRWDSHKIIDKKREINSLISMIDIATDNMELLVVYLSKRSCLESSQIRQELSIPSEFQQYEMIAL</sequence>
<dbReference type="VEuPathDB" id="FungiDB:B1J91_L06050g"/>
<dbReference type="GO" id="GO:0007131">
    <property type="term" value="P:reciprocal meiotic recombination"/>
    <property type="evidence" value="ECO:0007669"/>
    <property type="project" value="EnsemblFungi"/>
</dbReference>
<comment type="caution">
    <text evidence="7">The sequence shown here is derived from an EMBL/GenBank/DDBJ whole genome shotgun (WGS) entry which is preliminary data.</text>
</comment>
<keyword evidence="3" id="KW-0175">Coiled coil</keyword>
<dbReference type="VEuPathDB" id="FungiDB:GWK60_L09185"/>
<evidence type="ECO:0000256" key="5">
    <source>
        <dbReference type="PIRNR" id="PIRNR026991"/>
    </source>
</evidence>
<dbReference type="VEuPathDB" id="FungiDB:GVI51_L05907"/>
<keyword evidence="4 5" id="KW-0539">Nucleus</keyword>
<dbReference type="PIRSF" id="PIRSF026991">
    <property type="entry name" value="Mnd1"/>
    <property type="match status" value="1"/>
</dbReference>
<dbReference type="InterPro" id="IPR005647">
    <property type="entry name" value="Mnd1"/>
</dbReference>
<proteinExistence type="inferred from homology"/>
<name>A0A0W0D9Y6_CANGB</name>
<evidence type="ECO:0000256" key="4">
    <source>
        <dbReference type="ARBA" id="ARBA00023242"/>
    </source>
</evidence>
<dbReference type="VEuPathDB" id="FungiDB:CAGL0L06050g"/>
<dbReference type="AlphaFoldDB" id="A0A0W0D9Y6"/>
<dbReference type="GO" id="GO:0007129">
    <property type="term" value="P:homologous chromosome pairing at meiosis"/>
    <property type="evidence" value="ECO:0007669"/>
    <property type="project" value="EnsemblFungi"/>
</dbReference>
<evidence type="ECO:0000259" key="6">
    <source>
        <dbReference type="Pfam" id="PF03962"/>
    </source>
</evidence>
<dbReference type="Proteomes" id="UP000054886">
    <property type="component" value="Unassembled WGS sequence"/>
</dbReference>
<dbReference type="InterPro" id="IPR040453">
    <property type="entry name" value="Mnd1_HTH"/>
</dbReference>
<comment type="function">
    <text evidence="5">Required for proper homologous chromosome pairing and efficient cross-over and intragenic recombination during meiosis.</text>
</comment>
<dbReference type="Pfam" id="PF03962">
    <property type="entry name" value="Mnd1"/>
    <property type="match status" value="1"/>
</dbReference>
<evidence type="ECO:0000256" key="3">
    <source>
        <dbReference type="ARBA" id="ARBA00023054"/>
    </source>
</evidence>
<dbReference type="GO" id="GO:0000794">
    <property type="term" value="C:condensed nuclear chromosome"/>
    <property type="evidence" value="ECO:0007669"/>
    <property type="project" value="EnsemblFungi"/>
</dbReference>
<reference evidence="7 8" key="1">
    <citation type="submission" date="2015-10" db="EMBL/GenBank/DDBJ databases">
        <title>Draft genomes sequences of Candida glabrata isolates 1A, 1B, 2A, 2B, 3A and 3B.</title>
        <authorList>
            <person name="Haavelsrud O.E."/>
            <person name="Gaustad P."/>
        </authorList>
    </citation>
    <scope>NUCLEOTIDE SEQUENCE [LARGE SCALE GENOMIC DNA]</scope>
    <source>
        <strain evidence="7">910700640</strain>
    </source>
</reference>
<protein>
    <recommendedName>
        <fullName evidence="5">Meiotic nuclear division protein 1</fullName>
    </recommendedName>
</protein>
<comment type="subcellular location">
    <subcellularLocation>
        <location evidence="1 5">Nucleus</location>
    </subcellularLocation>
</comment>
<evidence type="ECO:0000313" key="8">
    <source>
        <dbReference type="Proteomes" id="UP000054886"/>
    </source>
</evidence>
<feature type="domain" description="Mnd1 HTH" evidence="6">
    <location>
        <begin position="19"/>
        <end position="80"/>
    </location>
</feature>
<dbReference type="EMBL" id="LLZZ01000004">
    <property type="protein sequence ID" value="KTB13822.1"/>
    <property type="molecule type" value="Genomic_DNA"/>
</dbReference>
<gene>
    <name evidence="7" type="ORF">AO440_005678</name>
</gene>
<accession>A0A0W0D9Y6</accession>
<evidence type="ECO:0000256" key="2">
    <source>
        <dbReference type="ARBA" id="ARBA00005981"/>
    </source>
</evidence>